<dbReference type="GO" id="GO:0015648">
    <property type="term" value="F:lipid-linked peptidoglycan transporter activity"/>
    <property type="evidence" value="ECO:0007669"/>
    <property type="project" value="UniProtKB-UniRule"/>
</dbReference>
<gene>
    <name evidence="8" type="primary">murJ</name>
    <name evidence="10" type="ORF">EDD71_1156</name>
</gene>
<dbReference type="PANTHER" id="PTHR47019:SF1">
    <property type="entry name" value="LIPID II FLIPPASE MURJ"/>
    <property type="match status" value="1"/>
</dbReference>
<feature type="transmembrane region" description="Helical" evidence="8">
    <location>
        <begin position="46"/>
        <end position="68"/>
    </location>
</feature>
<feature type="transmembrane region" description="Helical" evidence="8">
    <location>
        <begin position="7"/>
        <end position="26"/>
    </location>
</feature>
<dbReference type="UniPathway" id="UPA00219"/>
<dbReference type="PANTHER" id="PTHR47019">
    <property type="entry name" value="LIPID II FLIPPASE MURJ"/>
    <property type="match status" value="1"/>
</dbReference>
<comment type="function">
    <text evidence="8 9">Involved in peptidoglycan biosynthesis. Transports lipid-linked peptidoglycan precursors from the inner to the outer leaflet of the cytoplasmic membrane.</text>
</comment>
<evidence type="ECO:0000256" key="8">
    <source>
        <dbReference type="HAMAP-Rule" id="MF_02078"/>
    </source>
</evidence>
<dbReference type="GO" id="GO:0009252">
    <property type="term" value="P:peptidoglycan biosynthetic process"/>
    <property type="evidence" value="ECO:0007669"/>
    <property type="project" value="UniProtKB-UniRule"/>
</dbReference>
<reference evidence="10 11" key="1">
    <citation type="submission" date="2019-03" db="EMBL/GenBank/DDBJ databases">
        <title>Genomic Encyclopedia of Type Strains, Phase IV (KMG-IV): sequencing the most valuable type-strain genomes for metagenomic binning, comparative biology and taxonomic classification.</title>
        <authorList>
            <person name="Goeker M."/>
        </authorList>
    </citation>
    <scope>NUCLEOTIDE SEQUENCE [LARGE SCALE GENOMIC DNA]</scope>
    <source>
        <strain evidence="10 11">DSM 24455</strain>
    </source>
</reference>
<keyword evidence="8 9" id="KW-0813">Transport</keyword>
<evidence type="ECO:0000256" key="3">
    <source>
        <dbReference type="ARBA" id="ARBA00022692"/>
    </source>
</evidence>
<dbReference type="InterPro" id="IPR051050">
    <property type="entry name" value="Lipid_II_flippase_MurJ/MviN"/>
</dbReference>
<dbReference type="Proteomes" id="UP000295325">
    <property type="component" value="Unassembled WGS sequence"/>
</dbReference>
<keyword evidence="4 8" id="KW-0133">Cell shape</keyword>
<sequence length="522" mass="57883">MSKKHLLKGSIIIITFTILSKILGFLRETLVAANFGATYDADIFNFSMGLVGLLLGSIGSGLATTFIPMLTEAIETKSKRMRNRFVSNVINVTLLVVFVLLLFGLIFTKYIVMAFAPGFIGNEKVFLDAVNITRIMFFSMIFIGLQNIFTGIHQSHNRFTVPAAVGFVMNGVYIFYLIFFAKKYGIYGLAIASVISYFLQLLIYIPEYKRLGYKYRFILDFKDEDLRRMFKLMLPVLIGASISQINFLVDRQLATLVGEGSIAVLNYANKLNTFIYGIFAVAISTVIYPTLATYSAQDNIDGYKNAVVRAVNMVMFIMIPATFGMMVLRQPFVVAAFQRGAFTKEASTITAMALFFYSPGMIFIGIRDIINRAFYSVKDTKTPMINGIAGVVLNIILNLLLVKYIGVSGLALATSISITVTTVLLIRSLNKRVKDVGTGKMLSAFIKITVSSLVMSIVVLLMNKAIIAKLGLNFKGSIISIFSCALVGALIYIVGIYILKLDEFMYAVNLAKRKLRCQPPEN</sequence>
<feature type="transmembrane region" description="Helical" evidence="8">
    <location>
        <begin position="306"/>
        <end position="328"/>
    </location>
</feature>
<dbReference type="HAMAP" id="MF_02078">
    <property type="entry name" value="MurJ_MviN"/>
    <property type="match status" value="1"/>
</dbReference>
<evidence type="ECO:0000256" key="9">
    <source>
        <dbReference type="PIRNR" id="PIRNR002869"/>
    </source>
</evidence>
<dbReference type="AlphaFoldDB" id="A0A4R7KDD1"/>
<keyword evidence="3 8" id="KW-0812">Transmembrane</keyword>
<comment type="similarity">
    <text evidence="8 9">Belongs to the MurJ/MviN family.</text>
</comment>
<dbReference type="RefSeq" id="WP_133628505.1">
    <property type="nucleotide sequence ID" value="NZ_SOAZ01000015.1"/>
</dbReference>
<dbReference type="OrthoDB" id="9804143at2"/>
<keyword evidence="6 8" id="KW-1133">Transmembrane helix</keyword>
<evidence type="ECO:0000256" key="4">
    <source>
        <dbReference type="ARBA" id="ARBA00022960"/>
    </source>
</evidence>
<comment type="pathway">
    <text evidence="8">Cell wall biogenesis; peptidoglycan biosynthesis.</text>
</comment>
<evidence type="ECO:0000313" key="10">
    <source>
        <dbReference type="EMBL" id="TDT51975.1"/>
    </source>
</evidence>
<keyword evidence="5 8" id="KW-0573">Peptidoglycan synthesis</keyword>
<evidence type="ECO:0000256" key="2">
    <source>
        <dbReference type="ARBA" id="ARBA00022475"/>
    </source>
</evidence>
<dbReference type="InterPro" id="IPR004268">
    <property type="entry name" value="MurJ"/>
</dbReference>
<dbReference type="GO" id="GO:0005886">
    <property type="term" value="C:plasma membrane"/>
    <property type="evidence" value="ECO:0007669"/>
    <property type="project" value="UniProtKB-SubCell"/>
</dbReference>
<dbReference type="PRINTS" id="PR01806">
    <property type="entry name" value="VIRFACTRMVIN"/>
</dbReference>
<evidence type="ECO:0000256" key="6">
    <source>
        <dbReference type="ARBA" id="ARBA00022989"/>
    </source>
</evidence>
<keyword evidence="8 9" id="KW-0961">Cell wall biogenesis/degradation</keyword>
<comment type="caution">
    <text evidence="10">The sequence shown here is derived from an EMBL/GenBank/DDBJ whole genome shotgun (WGS) entry which is preliminary data.</text>
</comment>
<feature type="transmembrane region" description="Helical" evidence="8">
    <location>
        <begin position="186"/>
        <end position="208"/>
    </location>
</feature>
<feature type="transmembrane region" description="Helical" evidence="8">
    <location>
        <begin position="159"/>
        <end position="180"/>
    </location>
</feature>
<dbReference type="NCBIfam" id="TIGR01695">
    <property type="entry name" value="murJ_mviN"/>
    <property type="match status" value="1"/>
</dbReference>
<organism evidence="10 11">
    <name type="scientific">Fonticella tunisiensis</name>
    <dbReference type="NCBI Taxonomy" id="1096341"/>
    <lineage>
        <taxon>Bacteria</taxon>
        <taxon>Bacillati</taxon>
        <taxon>Bacillota</taxon>
        <taxon>Clostridia</taxon>
        <taxon>Eubacteriales</taxon>
        <taxon>Clostridiaceae</taxon>
        <taxon>Fonticella</taxon>
    </lineage>
</organism>
<dbReference type="GO" id="GO:0071555">
    <property type="term" value="P:cell wall organization"/>
    <property type="evidence" value="ECO:0007669"/>
    <property type="project" value="UniProtKB-UniRule"/>
</dbReference>
<evidence type="ECO:0000313" key="11">
    <source>
        <dbReference type="Proteomes" id="UP000295325"/>
    </source>
</evidence>
<dbReference type="CDD" id="cd13123">
    <property type="entry name" value="MATE_MurJ_like"/>
    <property type="match status" value="1"/>
</dbReference>
<proteinExistence type="inferred from homology"/>
<dbReference type="GO" id="GO:0034204">
    <property type="term" value="P:lipid translocation"/>
    <property type="evidence" value="ECO:0007669"/>
    <property type="project" value="TreeGrafter"/>
</dbReference>
<evidence type="ECO:0000256" key="7">
    <source>
        <dbReference type="ARBA" id="ARBA00023136"/>
    </source>
</evidence>
<feature type="transmembrane region" description="Helical" evidence="8">
    <location>
        <begin position="89"/>
        <end position="112"/>
    </location>
</feature>
<protein>
    <recommendedName>
        <fullName evidence="8">Probable lipid II flippase MurJ</fullName>
    </recommendedName>
</protein>
<feature type="transmembrane region" description="Helical" evidence="8">
    <location>
        <begin position="132"/>
        <end position="152"/>
    </location>
</feature>
<feature type="transmembrane region" description="Helical" evidence="8">
    <location>
        <begin position="274"/>
        <end position="294"/>
    </location>
</feature>
<accession>A0A4R7KDD1</accession>
<keyword evidence="2 8" id="KW-1003">Cell membrane</keyword>
<feature type="transmembrane region" description="Helical" evidence="8">
    <location>
        <begin position="478"/>
        <end position="499"/>
    </location>
</feature>
<comment type="subcellular location">
    <subcellularLocation>
        <location evidence="1 8">Cell membrane</location>
        <topology evidence="1 8">Multi-pass membrane protein</topology>
    </subcellularLocation>
</comment>
<dbReference type="EMBL" id="SOAZ01000015">
    <property type="protein sequence ID" value="TDT51975.1"/>
    <property type="molecule type" value="Genomic_DNA"/>
</dbReference>
<feature type="transmembrane region" description="Helical" evidence="8">
    <location>
        <begin position="348"/>
        <end position="366"/>
    </location>
</feature>
<dbReference type="PIRSF" id="PIRSF002869">
    <property type="entry name" value="MviN"/>
    <property type="match status" value="1"/>
</dbReference>
<evidence type="ECO:0000256" key="1">
    <source>
        <dbReference type="ARBA" id="ARBA00004651"/>
    </source>
</evidence>
<feature type="transmembrane region" description="Helical" evidence="8">
    <location>
        <begin position="411"/>
        <end position="429"/>
    </location>
</feature>
<feature type="transmembrane region" description="Helical" evidence="8">
    <location>
        <begin position="387"/>
        <end position="405"/>
    </location>
</feature>
<name>A0A4R7KDD1_9CLOT</name>
<keyword evidence="7 8" id="KW-0472">Membrane</keyword>
<dbReference type="Pfam" id="PF03023">
    <property type="entry name" value="MurJ"/>
    <property type="match status" value="1"/>
</dbReference>
<feature type="transmembrane region" description="Helical" evidence="8">
    <location>
        <begin position="441"/>
        <end position="466"/>
    </location>
</feature>
<dbReference type="GO" id="GO:0008360">
    <property type="term" value="P:regulation of cell shape"/>
    <property type="evidence" value="ECO:0007669"/>
    <property type="project" value="UniProtKB-UniRule"/>
</dbReference>
<keyword evidence="11" id="KW-1185">Reference proteome</keyword>
<evidence type="ECO:0000256" key="5">
    <source>
        <dbReference type="ARBA" id="ARBA00022984"/>
    </source>
</evidence>